<sequence>MGKYAQDKKDFPLQSHQRQEGFSSPISSETRRIFLSDLIRDKDKKDFPVRSHQRQEGFSCPISSEIRRIFLSDLIRDKTKGKKSTPKDTAARSVARNGNTHIGDEGCDYKISLVASTTGIQTREAKDHAVRNSLRFLL</sequence>
<evidence type="ECO:0000256" key="1">
    <source>
        <dbReference type="SAM" id="MobiDB-lite"/>
    </source>
</evidence>
<accession>A0AAE1AD34</accession>
<reference evidence="2" key="1">
    <citation type="journal article" date="2023" name="G3 (Bethesda)">
        <title>A reference genome for the long-term kleptoplast-retaining sea slug Elysia crispata morphotype clarki.</title>
        <authorList>
            <person name="Eastman K.E."/>
            <person name="Pendleton A.L."/>
            <person name="Shaikh M.A."/>
            <person name="Suttiyut T."/>
            <person name="Ogas R."/>
            <person name="Tomko P."/>
            <person name="Gavelis G."/>
            <person name="Widhalm J.R."/>
            <person name="Wisecaver J.H."/>
        </authorList>
    </citation>
    <scope>NUCLEOTIDE SEQUENCE</scope>
    <source>
        <strain evidence="2">ECLA1</strain>
    </source>
</reference>
<protein>
    <submittedName>
        <fullName evidence="2">Uncharacterized protein</fullName>
    </submittedName>
</protein>
<feature type="compositionally biased region" description="Basic and acidic residues" evidence="1">
    <location>
        <begin position="1"/>
        <end position="11"/>
    </location>
</feature>
<name>A0AAE1AD34_9GAST</name>
<dbReference type="AlphaFoldDB" id="A0AAE1AD34"/>
<proteinExistence type="predicted"/>
<comment type="caution">
    <text evidence="2">The sequence shown here is derived from an EMBL/GenBank/DDBJ whole genome shotgun (WGS) entry which is preliminary data.</text>
</comment>
<dbReference type="EMBL" id="JAWDGP010002104">
    <property type="protein sequence ID" value="KAK3785604.1"/>
    <property type="molecule type" value="Genomic_DNA"/>
</dbReference>
<feature type="compositionally biased region" description="Polar residues" evidence="1">
    <location>
        <begin position="14"/>
        <end position="27"/>
    </location>
</feature>
<organism evidence="2 3">
    <name type="scientific">Elysia crispata</name>
    <name type="common">lettuce slug</name>
    <dbReference type="NCBI Taxonomy" id="231223"/>
    <lineage>
        <taxon>Eukaryota</taxon>
        <taxon>Metazoa</taxon>
        <taxon>Spiralia</taxon>
        <taxon>Lophotrochozoa</taxon>
        <taxon>Mollusca</taxon>
        <taxon>Gastropoda</taxon>
        <taxon>Heterobranchia</taxon>
        <taxon>Euthyneura</taxon>
        <taxon>Panpulmonata</taxon>
        <taxon>Sacoglossa</taxon>
        <taxon>Placobranchoidea</taxon>
        <taxon>Plakobranchidae</taxon>
        <taxon>Elysia</taxon>
    </lineage>
</organism>
<evidence type="ECO:0000313" key="3">
    <source>
        <dbReference type="Proteomes" id="UP001283361"/>
    </source>
</evidence>
<dbReference type="Proteomes" id="UP001283361">
    <property type="component" value="Unassembled WGS sequence"/>
</dbReference>
<feature type="region of interest" description="Disordered" evidence="1">
    <location>
        <begin position="1"/>
        <end position="27"/>
    </location>
</feature>
<keyword evidence="3" id="KW-1185">Reference proteome</keyword>
<feature type="region of interest" description="Disordered" evidence="1">
    <location>
        <begin position="79"/>
        <end position="99"/>
    </location>
</feature>
<gene>
    <name evidence="2" type="ORF">RRG08_012705</name>
</gene>
<evidence type="ECO:0000313" key="2">
    <source>
        <dbReference type="EMBL" id="KAK3785604.1"/>
    </source>
</evidence>